<keyword evidence="2" id="KW-0812">Transmembrane</keyword>
<dbReference type="Gene3D" id="3.40.250.10">
    <property type="entry name" value="Rhodanese-like domain"/>
    <property type="match status" value="1"/>
</dbReference>
<dbReference type="SUPFAM" id="SSF52821">
    <property type="entry name" value="Rhodanese/Cell cycle control phosphatase"/>
    <property type="match status" value="1"/>
</dbReference>
<feature type="domain" description="Rhodanese" evidence="3">
    <location>
        <begin position="204"/>
        <end position="258"/>
    </location>
</feature>
<evidence type="ECO:0000256" key="1">
    <source>
        <dbReference type="SAM" id="MobiDB-lite"/>
    </source>
</evidence>
<feature type="compositionally biased region" description="Low complexity" evidence="1">
    <location>
        <begin position="160"/>
        <end position="172"/>
    </location>
</feature>
<feature type="region of interest" description="Disordered" evidence="1">
    <location>
        <begin position="137"/>
        <end position="173"/>
    </location>
</feature>
<evidence type="ECO:0000313" key="5">
    <source>
        <dbReference type="Proteomes" id="UP000298663"/>
    </source>
</evidence>
<keyword evidence="2" id="KW-1133">Transmembrane helix</keyword>
<gene>
    <name evidence="4" type="ORF">L596_012258</name>
</gene>
<keyword evidence="5" id="KW-1185">Reference proteome</keyword>
<sequence length="281" mass="31492">MRFERWRTAAPPQARPYNTVQDSRFHQTEYEDPDYYYSCPPESVQTKTMDFPSGSTGKFHPPLPPLPFQATFDRALVGGSKSSAASSSLAPQKDNHRTNTKAYLIGACFTAISLLLTATIVAFLALRPPQNLFGGSSFTQRSTSRPSPLIHGTSDSVFTQSPASSEAPQSQKSVDRVIEANNLLTLLITKRKLCIFEASSDRVEFSRQQFREEHIEGARLLFFTNLSHSGVPVHPLQFQRYVRNLGVDGDCHVVIYDRDSRFGPLMLIGFSRYSGTRKFPF</sequence>
<dbReference type="EMBL" id="AZBU02000003">
    <property type="protein sequence ID" value="TKR87932.1"/>
    <property type="molecule type" value="Genomic_DNA"/>
</dbReference>
<keyword evidence="2" id="KW-0472">Membrane</keyword>
<dbReference type="InterPro" id="IPR001763">
    <property type="entry name" value="Rhodanese-like_dom"/>
</dbReference>
<evidence type="ECO:0000313" key="4">
    <source>
        <dbReference type="EMBL" id="TKR87932.1"/>
    </source>
</evidence>
<name>A0A4U5NWW0_STECR</name>
<dbReference type="AlphaFoldDB" id="A0A4U5NWW0"/>
<dbReference type="InterPro" id="IPR036873">
    <property type="entry name" value="Rhodanese-like_dom_sf"/>
</dbReference>
<proteinExistence type="predicted"/>
<dbReference type="STRING" id="34508.A0A4U5NWW0"/>
<feature type="transmembrane region" description="Helical" evidence="2">
    <location>
        <begin position="102"/>
        <end position="126"/>
    </location>
</feature>
<feature type="compositionally biased region" description="Polar residues" evidence="1">
    <location>
        <begin position="137"/>
        <end position="146"/>
    </location>
</feature>
<dbReference type="PROSITE" id="PS50206">
    <property type="entry name" value="RHODANESE_3"/>
    <property type="match status" value="1"/>
</dbReference>
<evidence type="ECO:0000259" key="3">
    <source>
        <dbReference type="PROSITE" id="PS50206"/>
    </source>
</evidence>
<comment type="caution">
    <text evidence="4">The sequence shown here is derived from an EMBL/GenBank/DDBJ whole genome shotgun (WGS) entry which is preliminary data.</text>
</comment>
<reference evidence="4 5" key="1">
    <citation type="journal article" date="2015" name="Genome Biol.">
        <title>Comparative genomics of Steinernema reveals deeply conserved gene regulatory networks.</title>
        <authorList>
            <person name="Dillman A.R."/>
            <person name="Macchietto M."/>
            <person name="Porter C.F."/>
            <person name="Rogers A."/>
            <person name="Williams B."/>
            <person name="Antoshechkin I."/>
            <person name="Lee M.M."/>
            <person name="Goodwin Z."/>
            <person name="Lu X."/>
            <person name="Lewis E.E."/>
            <person name="Goodrich-Blair H."/>
            <person name="Stock S.P."/>
            <person name="Adams B.J."/>
            <person name="Sternberg P.W."/>
            <person name="Mortazavi A."/>
        </authorList>
    </citation>
    <scope>NUCLEOTIDE SEQUENCE [LARGE SCALE GENOMIC DNA]</scope>
    <source>
        <strain evidence="4 5">ALL</strain>
    </source>
</reference>
<reference evidence="4 5" key="2">
    <citation type="journal article" date="2019" name="G3 (Bethesda)">
        <title>Hybrid Assembly of the Genome of the Entomopathogenic Nematode Steinernema carpocapsae Identifies the X-Chromosome.</title>
        <authorList>
            <person name="Serra L."/>
            <person name="Macchietto M."/>
            <person name="Macias-Munoz A."/>
            <person name="McGill C.J."/>
            <person name="Rodriguez I.M."/>
            <person name="Rodriguez B."/>
            <person name="Murad R."/>
            <person name="Mortazavi A."/>
        </authorList>
    </citation>
    <scope>NUCLEOTIDE SEQUENCE [LARGE SCALE GENOMIC DNA]</scope>
    <source>
        <strain evidence="4 5">ALL</strain>
    </source>
</reference>
<accession>A0A4U5NWW0</accession>
<dbReference type="Proteomes" id="UP000298663">
    <property type="component" value="Unassembled WGS sequence"/>
</dbReference>
<dbReference type="OrthoDB" id="5873867at2759"/>
<evidence type="ECO:0000256" key="2">
    <source>
        <dbReference type="SAM" id="Phobius"/>
    </source>
</evidence>
<feature type="region of interest" description="Disordered" evidence="1">
    <location>
        <begin position="1"/>
        <end position="24"/>
    </location>
</feature>
<organism evidence="4 5">
    <name type="scientific">Steinernema carpocapsae</name>
    <name type="common">Entomopathogenic nematode</name>
    <dbReference type="NCBI Taxonomy" id="34508"/>
    <lineage>
        <taxon>Eukaryota</taxon>
        <taxon>Metazoa</taxon>
        <taxon>Ecdysozoa</taxon>
        <taxon>Nematoda</taxon>
        <taxon>Chromadorea</taxon>
        <taxon>Rhabditida</taxon>
        <taxon>Tylenchina</taxon>
        <taxon>Panagrolaimomorpha</taxon>
        <taxon>Strongyloidoidea</taxon>
        <taxon>Steinernematidae</taxon>
        <taxon>Steinernema</taxon>
    </lineage>
</organism>
<protein>
    <recommendedName>
        <fullName evidence="3">Rhodanese domain-containing protein</fullName>
    </recommendedName>
</protein>